<evidence type="ECO:0000256" key="10">
    <source>
        <dbReference type="SAM" id="MobiDB-lite"/>
    </source>
</evidence>
<reference evidence="12" key="1">
    <citation type="submission" date="2020-10" db="EMBL/GenBank/DDBJ databases">
        <authorList>
            <person name="Gilroy R."/>
        </authorList>
    </citation>
    <scope>NUCLEOTIDE SEQUENCE</scope>
    <source>
        <strain evidence="12">CHK152-2994</strain>
    </source>
</reference>
<dbReference type="InterPro" id="IPR036925">
    <property type="entry name" value="TIF_IF2_dom3_sf"/>
</dbReference>
<dbReference type="SUPFAM" id="SSF52156">
    <property type="entry name" value="Initiation factor IF2/eIF5b, domain 3"/>
    <property type="match status" value="1"/>
</dbReference>
<dbReference type="HAMAP" id="MF_00100_B">
    <property type="entry name" value="IF_2_B"/>
    <property type="match status" value="1"/>
</dbReference>
<dbReference type="PRINTS" id="PR00315">
    <property type="entry name" value="ELONGATNFCT"/>
</dbReference>
<evidence type="ECO:0000256" key="3">
    <source>
        <dbReference type="ARBA" id="ARBA00022540"/>
    </source>
</evidence>
<dbReference type="Gene3D" id="2.40.30.10">
    <property type="entry name" value="Translation factors"/>
    <property type="match status" value="2"/>
</dbReference>
<evidence type="ECO:0000313" key="13">
    <source>
        <dbReference type="Proteomes" id="UP000824139"/>
    </source>
</evidence>
<dbReference type="PROSITE" id="PS01176">
    <property type="entry name" value="IF2"/>
    <property type="match status" value="1"/>
</dbReference>
<comment type="caution">
    <text evidence="7">Lacks conserved residue(s) required for the propagation of feature annotation.</text>
</comment>
<evidence type="ECO:0000256" key="6">
    <source>
        <dbReference type="ARBA" id="ARBA00023134"/>
    </source>
</evidence>
<dbReference type="Gene3D" id="3.40.50.300">
    <property type="entry name" value="P-loop containing nucleotide triphosphate hydrolases"/>
    <property type="match status" value="1"/>
</dbReference>
<evidence type="ECO:0000313" key="12">
    <source>
        <dbReference type="EMBL" id="HIS83520.1"/>
    </source>
</evidence>
<feature type="compositionally biased region" description="Basic and acidic residues" evidence="10">
    <location>
        <begin position="215"/>
        <end position="228"/>
    </location>
</feature>
<name>A0A9D1FX05_9BACT</name>
<evidence type="ECO:0000256" key="8">
    <source>
        <dbReference type="RuleBase" id="RU000644"/>
    </source>
</evidence>
<dbReference type="CDD" id="cd01887">
    <property type="entry name" value="IF2_eIF5B"/>
    <property type="match status" value="1"/>
</dbReference>
<dbReference type="Pfam" id="PF22042">
    <property type="entry name" value="EF-G_D2"/>
    <property type="match status" value="1"/>
</dbReference>
<gene>
    <name evidence="7 12" type="primary">infB</name>
    <name evidence="12" type="ORF">IAD41_07960</name>
</gene>
<dbReference type="GO" id="GO:0005829">
    <property type="term" value="C:cytosol"/>
    <property type="evidence" value="ECO:0007669"/>
    <property type="project" value="TreeGrafter"/>
</dbReference>
<dbReference type="Gene3D" id="1.10.10.2480">
    <property type="match status" value="1"/>
</dbReference>
<dbReference type="InterPro" id="IPR053905">
    <property type="entry name" value="EF-G-like_DII"/>
</dbReference>
<dbReference type="InterPro" id="IPR005225">
    <property type="entry name" value="Small_GTP-bd"/>
</dbReference>
<evidence type="ECO:0000256" key="7">
    <source>
        <dbReference type="HAMAP-Rule" id="MF_00100"/>
    </source>
</evidence>
<dbReference type="CDD" id="cd03702">
    <property type="entry name" value="IF2_mtIF2_II"/>
    <property type="match status" value="1"/>
</dbReference>
<keyword evidence="9" id="KW-0175">Coiled coil</keyword>
<dbReference type="FunFam" id="2.40.30.10:FF:000007">
    <property type="entry name" value="Translation initiation factor IF-2"/>
    <property type="match status" value="1"/>
</dbReference>
<protein>
    <recommendedName>
        <fullName evidence="2 7">Translation initiation factor IF-2</fullName>
    </recommendedName>
</protein>
<dbReference type="Pfam" id="PF00009">
    <property type="entry name" value="GTP_EFTU"/>
    <property type="match status" value="1"/>
</dbReference>
<comment type="similarity">
    <text evidence="1 7 8">Belongs to the TRAFAC class translation factor GTPase superfamily. Classic translation factor GTPase family. IF-2 subfamily.</text>
</comment>
<keyword evidence="3 7" id="KW-0396">Initiation factor</keyword>
<dbReference type="PROSITE" id="PS51722">
    <property type="entry name" value="G_TR_2"/>
    <property type="match status" value="1"/>
</dbReference>
<feature type="compositionally biased region" description="Basic and acidic residues" evidence="10">
    <location>
        <begin position="168"/>
        <end position="191"/>
    </location>
</feature>
<evidence type="ECO:0000259" key="11">
    <source>
        <dbReference type="PROSITE" id="PS51722"/>
    </source>
</evidence>
<feature type="domain" description="Tr-type G" evidence="11">
    <location>
        <begin position="343"/>
        <end position="517"/>
    </location>
</feature>
<evidence type="ECO:0000256" key="4">
    <source>
        <dbReference type="ARBA" id="ARBA00022741"/>
    </source>
</evidence>
<feature type="coiled-coil region" evidence="9">
    <location>
        <begin position="309"/>
        <end position="344"/>
    </location>
</feature>
<proteinExistence type="inferred from homology"/>
<dbReference type="Gene3D" id="3.40.50.10050">
    <property type="entry name" value="Translation initiation factor IF- 2, domain 3"/>
    <property type="match status" value="1"/>
</dbReference>
<comment type="subcellular location">
    <subcellularLocation>
        <location evidence="7">Cytoplasm</location>
    </subcellularLocation>
</comment>
<dbReference type="Pfam" id="PF04760">
    <property type="entry name" value="IF2_N"/>
    <property type="match status" value="2"/>
</dbReference>
<feature type="binding site" evidence="7">
    <location>
        <begin position="457"/>
        <end position="460"/>
    </location>
    <ligand>
        <name>GTP</name>
        <dbReference type="ChEBI" id="CHEBI:37565"/>
    </ligand>
</feature>
<dbReference type="CDD" id="cd03692">
    <property type="entry name" value="mtIF2_IVc"/>
    <property type="match status" value="1"/>
</dbReference>
<reference evidence="12" key="2">
    <citation type="journal article" date="2021" name="PeerJ">
        <title>Extensive microbial diversity within the chicken gut microbiome revealed by metagenomics and culture.</title>
        <authorList>
            <person name="Gilroy R."/>
            <person name="Ravi A."/>
            <person name="Getino M."/>
            <person name="Pursley I."/>
            <person name="Horton D.L."/>
            <person name="Alikhan N.F."/>
            <person name="Baker D."/>
            <person name="Gharbi K."/>
            <person name="Hall N."/>
            <person name="Watson M."/>
            <person name="Adriaenssens E.M."/>
            <person name="Foster-Nyarko E."/>
            <person name="Jarju S."/>
            <person name="Secka A."/>
            <person name="Antonio M."/>
            <person name="Oren A."/>
            <person name="Chaudhuri R.R."/>
            <person name="La Ragione R."/>
            <person name="Hildebrand F."/>
            <person name="Pallen M.J."/>
        </authorList>
    </citation>
    <scope>NUCLEOTIDE SEQUENCE</scope>
    <source>
        <strain evidence="12">CHK152-2994</strain>
    </source>
</reference>
<keyword evidence="5 7" id="KW-0648">Protein biosynthesis</keyword>
<dbReference type="InterPro" id="IPR006847">
    <property type="entry name" value="IF2_N"/>
</dbReference>
<evidence type="ECO:0000256" key="9">
    <source>
        <dbReference type="SAM" id="Coils"/>
    </source>
</evidence>
<dbReference type="InterPro" id="IPR000178">
    <property type="entry name" value="TF_IF2_bacterial-like"/>
</dbReference>
<dbReference type="Proteomes" id="UP000824139">
    <property type="component" value="Unassembled WGS sequence"/>
</dbReference>
<feature type="compositionally biased region" description="Basic and acidic residues" evidence="10">
    <location>
        <begin position="142"/>
        <end position="154"/>
    </location>
</feature>
<evidence type="ECO:0000256" key="2">
    <source>
        <dbReference type="ARBA" id="ARBA00020675"/>
    </source>
</evidence>
<keyword evidence="4 7" id="KW-0547">Nucleotide-binding</keyword>
<dbReference type="FunFam" id="3.40.50.10050:FF:000001">
    <property type="entry name" value="Translation initiation factor IF-2"/>
    <property type="match status" value="1"/>
</dbReference>
<dbReference type="FunFam" id="3.40.50.300:FF:000019">
    <property type="entry name" value="Translation initiation factor IF-2"/>
    <property type="match status" value="1"/>
</dbReference>
<dbReference type="InterPro" id="IPR044145">
    <property type="entry name" value="IF2_II"/>
</dbReference>
<feature type="binding site" evidence="7">
    <location>
        <begin position="403"/>
        <end position="407"/>
    </location>
    <ligand>
        <name>GTP</name>
        <dbReference type="ChEBI" id="CHEBI:37565"/>
    </ligand>
</feature>
<feature type="region of interest" description="Disordered" evidence="10">
    <location>
        <begin position="72"/>
        <end position="228"/>
    </location>
</feature>
<sequence>MSFETKRINEIAKELSMTSKELLEKLGALGIKGKTHSSTLTPDQEKRLVEFVKGGSTLPAKKPKAFVVKKAKAPEAAAEAPVAEEKEKPEAKKVEIERPKRPQIEIVKPQSRLEIVRRAPQRPQEPSTDSKSADAQSRKFPPRGERPERTERAKKPFGAGQAGQVQKPGERPRTGFKKPGERPEPTGERKPIQRHIISQEIYENKGSGRKRSDGKKKDKDFNKKEEQERISLEKAAAQKHKKHVQKEEEVVKVTQIVVDRAMTISELADKIQKTPAEIVKFLMFQGVMATVNQLIDIDVIKKICAEYELEVLDEDLEAYMEEELQKEEKEKKLSEVDKKLLKKRAPVVSIMGHVDHGKTTLLDSIRASKHKIVATEVGGITQSIGAYTVYLDDSKDKKIVFVDTPGHEAFTEMRARGAKATDIAILVVAADDGIMPQTIEAINHAKAAEVPIIVAVNKIDKPGANPDKILQQLTEHGLVPEAWGGDTITVNVSALQGTGIDELLEYILLVADVQDLKANPKAEASGVVIEANLDKGKGPVATLLVQNGTLRVGNCLVVGTACGRVRALLSDSGERIQKAEPSTPVEILGLTEVPQAGDYFEVVKNEKEMKAIVEKRKEKERDKRLDAMLPAHIRREAVAGEEDIPQLNLIIKANTHGSAEAVSQAIAQLDSKEIKTKIIHVGVGDISEADVMLASASGALILGFTVKEDGNALAAAEKEGVTIKKYDIIYQILEDMEKTMLSLLEPEIKQVELGKAEVRQVFTIGKTIKIAGCYVTEGKIVRSKDAVLYRNGKEIYRGAIDQLKRFKDDVKEVAQGFECGISFAKFNDIEVGDIIEVSTKEEVERVSL</sequence>
<dbReference type="SUPFAM" id="SSF50447">
    <property type="entry name" value="Translation proteins"/>
    <property type="match status" value="2"/>
</dbReference>
<keyword evidence="6 7" id="KW-0342">GTP-binding</keyword>
<dbReference type="PANTHER" id="PTHR43381:SF5">
    <property type="entry name" value="TR-TYPE G DOMAIN-CONTAINING PROTEIN"/>
    <property type="match status" value="1"/>
</dbReference>
<dbReference type="AlphaFoldDB" id="A0A9D1FX05"/>
<keyword evidence="7" id="KW-0963">Cytoplasm</keyword>
<dbReference type="FunFam" id="2.40.30.10:FF:000008">
    <property type="entry name" value="Translation initiation factor IF-2"/>
    <property type="match status" value="1"/>
</dbReference>
<comment type="caution">
    <text evidence="12">The sequence shown here is derived from an EMBL/GenBank/DDBJ whole genome shotgun (WGS) entry which is preliminary data.</text>
</comment>
<comment type="function">
    <text evidence="7 8">One of the essential components for the initiation of protein synthesis. Protects formylmethionyl-tRNA from spontaneous hydrolysis and promotes its binding to the 30S ribosomal subunits. Also involved in the hydrolysis of GTP during the formation of the 70S ribosomal complex.</text>
</comment>
<dbReference type="InterPro" id="IPR009000">
    <property type="entry name" value="Transl_B-barrel_sf"/>
</dbReference>
<dbReference type="InterPro" id="IPR015760">
    <property type="entry name" value="TIF_IF2"/>
</dbReference>
<feature type="compositionally biased region" description="Polar residues" evidence="10">
    <location>
        <begin position="124"/>
        <end position="135"/>
    </location>
</feature>
<dbReference type="NCBIfam" id="TIGR00487">
    <property type="entry name" value="IF-2"/>
    <property type="match status" value="1"/>
</dbReference>
<dbReference type="GO" id="GO:0003924">
    <property type="term" value="F:GTPase activity"/>
    <property type="evidence" value="ECO:0007669"/>
    <property type="project" value="UniProtKB-UniRule"/>
</dbReference>
<feature type="binding site" evidence="7">
    <location>
        <begin position="352"/>
        <end position="359"/>
    </location>
    <ligand>
        <name>GTP</name>
        <dbReference type="ChEBI" id="CHEBI:37565"/>
    </ligand>
</feature>
<dbReference type="SUPFAM" id="SSF52540">
    <property type="entry name" value="P-loop containing nucleoside triphosphate hydrolases"/>
    <property type="match status" value="1"/>
</dbReference>
<dbReference type="Pfam" id="PF11987">
    <property type="entry name" value="IF-2"/>
    <property type="match status" value="1"/>
</dbReference>
<evidence type="ECO:0000256" key="1">
    <source>
        <dbReference type="ARBA" id="ARBA00007733"/>
    </source>
</evidence>
<dbReference type="PANTHER" id="PTHR43381">
    <property type="entry name" value="TRANSLATION INITIATION FACTOR IF-2-RELATED"/>
    <property type="match status" value="1"/>
</dbReference>
<accession>A0A9D1FX05</accession>
<dbReference type="NCBIfam" id="TIGR00231">
    <property type="entry name" value="small_GTP"/>
    <property type="match status" value="1"/>
</dbReference>
<dbReference type="InterPro" id="IPR027417">
    <property type="entry name" value="P-loop_NTPase"/>
</dbReference>
<dbReference type="InterPro" id="IPR023115">
    <property type="entry name" value="TIF_IF2_dom3"/>
</dbReference>
<feature type="compositionally biased region" description="Basic and acidic residues" evidence="10">
    <location>
        <begin position="83"/>
        <end position="103"/>
    </location>
</feature>
<dbReference type="GO" id="GO:0003743">
    <property type="term" value="F:translation initiation factor activity"/>
    <property type="evidence" value="ECO:0007669"/>
    <property type="project" value="UniProtKB-UniRule"/>
</dbReference>
<evidence type="ECO:0000256" key="5">
    <source>
        <dbReference type="ARBA" id="ARBA00022917"/>
    </source>
</evidence>
<dbReference type="GO" id="GO:0005525">
    <property type="term" value="F:GTP binding"/>
    <property type="evidence" value="ECO:0007669"/>
    <property type="project" value="UniProtKB-KW"/>
</dbReference>
<organism evidence="12 13">
    <name type="scientific">Candidatus Scatenecus faecavium</name>
    <dbReference type="NCBI Taxonomy" id="2840915"/>
    <lineage>
        <taxon>Bacteria</taxon>
        <taxon>Candidatus Scatenecus</taxon>
    </lineage>
</organism>
<dbReference type="InterPro" id="IPR000795">
    <property type="entry name" value="T_Tr_GTP-bd_dom"/>
</dbReference>
<dbReference type="EMBL" id="DVJO01000172">
    <property type="protein sequence ID" value="HIS83520.1"/>
    <property type="molecule type" value="Genomic_DNA"/>
</dbReference>